<reference evidence="2" key="1">
    <citation type="journal article" date="2019" name="Int. J. Syst. Evol. Microbiol.">
        <title>The Global Catalogue of Microorganisms (GCM) 10K type strain sequencing project: providing services to taxonomists for standard genome sequencing and annotation.</title>
        <authorList>
            <consortium name="The Broad Institute Genomics Platform"/>
            <consortium name="The Broad Institute Genome Sequencing Center for Infectious Disease"/>
            <person name="Wu L."/>
            <person name="Ma J."/>
        </authorList>
    </citation>
    <scope>NUCLEOTIDE SEQUENCE [LARGE SCALE GENOMIC DNA]</scope>
    <source>
        <strain evidence="2">KACC 13778</strain>
    </source>
</reference>
<sequence length="96" mass="10354">MASLLYGVDLDELVATVDEMARCGAALEALLDEVARIQLPWSGRAADAQAAAQAQWEAGFRSMRAALGEMRAAADTAHANYADAADTNLRMWEQVR</sequence>
<accession>A0ABW0N2E9</accession>
<dbReference type="Gene3D" id="1.10.287.1060">
    <property type="entry name" value="ESAT-6-like"/>
    <property type="match status" value="1"/>
</dbReference>
<evidence type="ECO:0000313" key="1">
    <source>
        <dbReference type="EMBL" id="MFC5494097.1"/>
    </source>
</evidence>
<dbReference type="RefSeq" id="WP_345179663.1">
    <property type="nucleotide sequence ID" value="NZ_BAABFQ010000007.1"/>
</dbReference>
<dbReference type="InterPro" id="IPR010310">
    <property type="entry name" value="T7SS_ESAT-6-like"/>
</dbReference>
<dbReference type="EMBL" id="JBHSMD010000004">
    <property type="protein sequence ID" value="MFC5494097.1"/>
    <property type="molecule type" value="Genomic_DNA"/>
</dbReference>
<organism evidence="1 2">
    <name type="scientific">Nocardioides caricicola</name>
    <dbReference type="NCBI Taxonomy" id="634770"/>
    <lineage>
        <taxon>Bacteria</taxon>
        <taxon>Bacillati</taxon>
        <taxon>Actinomycetota</taxon>
        <taxon>Actinomycetes</taxon>
        <taxon>Propionibacteriales</taxon>
        <taxon>Nocardioidaceae</taxon>
        <taxon>Nocardioides</taxon>
    </lineage>
</organism>
<dbReference type="InterPro" id="IPR036689">
    <property type="entry name" value="ESAT-6-like_sf"/>
</dbReference>
<gene>
    <name evidence="1" type="ORF">ACFPKY_13350</name>
</gene>
<comment type="caution">
    <text evidence="1">The sequence shown here is derived from an EMBL/GenBank/DDBJ whole genome shotgun (WGS) entry which is preliminary data.</text>
</comment>
<protein>
    <submittedName>
        <fullName evidence="1">WXG100 family type VII secretion target</fullName>
    </submittedName>
</protein>
<dbReference type="SUPFAM" id="SSF140453">
    <property type="entry name" value="EsxAB dimer-like"/>
    <property type="match status" value="1"/>
</dbReference>
<evidence type="ECO:0000313" key="2">
    <source>
        <dbReference type="Proteomes" id="UP001595956"/>
    </source>
</evidence>
<dbReference type="Pfam" id="PF06013">
    <property type="entry name" value="WXG100"/>
    <property type="match status" value="1"/>
</dbReference>
<proteinExistence type="predicted"/>
<name>A0ABW0N2E9_9ACTN</name>
<dbReference type="Proteomes" id="UP001595956">
    <property type="component" value="Unassembled WGS sequence"/>
</dbReference>
<keyword evidence="2" id="KW-1185">Reference proteome</keyword>